<evidence type="ECO:0000313" key="2">
    <source>
        <dbReference type="Proteomes" id="UP000008206"/>
    </source>
</evidence>
<dbReference type="AlphaFoldDB" id="E0UBD9"/>
<dbReference type="Proteomes" id="UP000008206">
    <property type="component" value="Chromosome"/>
</dbReference>
<reference evidence="2" key="1">
    <citation type="journal article" date="2011" name="MBio">
        <title>Novel metabolic attributes of the genus Cyanothece, comprising a group of unicellular nitrogen-fixing Cyanobacteria.</title>
        <authorList>
            <person name="Bandyopadhyay A."/>
            <person name="Elvitigala T."/>
            <person name="Welsh E."/>
            <person name="Stockel J."/>
            <person name="Liberton M."/>
            <person name="Min H."/>
            <person name="Sherman L.A."/>
            <person name="Pakrasi H.B."/>
        </authorList>
    </citation>
    <scope>NUCLEOTIDE SEQUENCE [LARGE SCALE GENOMIC DNA]</scope>
    <source>
        <strain evidence="2">PCC 7822</strain>
    </source>
</reference>
<evidence type="ECO:0000313" key="1">
    <source>
        <dbReference type="EMBL" id="ADN12771.1"/>
    </source>
</evidence>
<dbReference type="EMBL" id="CP002198">
    <property type="protein sequence ID" value="ADN12771.1"/>
    <property type="molecule type" value="Genomic_DNA"/>
</dbReference>
<organism evidence="1 2">
    <name type="scientific">Gloeothece verrucosa (strain PCC 7822)</name>
    <name type="common">Cyanothece sp. (strain PCC 7822)</name>
    <dbReference type="NCBI Taxonomy" id="497965"/>
    <lineage>
        <taxon>Bacteria</taxon>
        <taxon>Bacillati</taxon>
        <taxon>Cyanobacteriota</taxon>
        <taxon>Cyanophyceae</taxon>
        <taxon>Oscillatoriophycideae</taxon>
        <taxon>Chroococcales</taxon>
        <taxon>Aphanothecaceae</taxon>
        <taxon>Gloeothece</taxon>
        <taxon>Gloeothece verrucosa</taxon>
    </lineage>
</organism>
<protein>
    <submittedName>
        <fullName evidence="1">Uncharacterized protein</fullName>
    </submittedName>
</protein>
<gene>
    <name evidence="1" type="ordered locus">Cyan7822_0742</name>
</gene>
<sequence>MSVLKITHVTAFEKSLTHSITDSNFAQVIITKWGKELKLTP</sequence>
<keyword evidence="2" id="KW-1185">Reference proteome</keyword>
<proteinExistence type="predicted"/>
<accession>E0UBD9</accession>
<name>E0UBD9_GLOV7</name>
<dbReference type="KEGG" id="cyj:Cyan7822_0742"/>
<dbReference type="HOGENOM" id="CLU_3268875_0_0_3"/>